<feature type="binding site" evidence="12">
    <location>
        <position position="121"/>
    </location>
    <ligand>
        <name>CoA</name>
        <dbReference type="ChEBI" id="CHEBI:57287"/>
    </ligand>
</feature>
<dbReference type="Proteomes" id="UP000186364">
    <property type="component" value="Unassembled WGS sequence"/>
</dbReference>
<dbReference type="UniPathway" id="UPA00017"/>
<proteinExistence type="inferred from homology"/>
<comment type="catalytic activity">
    <reaction evidence="11">
        <text>apo-[peptidyl-carrier protein] + CoA = holo-[peptidyl-carrier protein] + adenosine 3',5'-bisphosphate + H(+)</text>
        <dbReference type="Rhea" id="RHEA:46228"/>
        <dbReference type="Rhea" id="RHEA-COMP:11479"/>
        <dbReference type="Rhea" id="RHEA-COMP:11480"/>
        <dbReference type="ChEBI" id="CHEBI:15378"/>
        <dbReference type="ChEBI" id="CHEBI:29999"/>
        <dbReference type="ChEBI" id="CHEBI:57287"/>
        <dbReference type="ChEBI" id="CHEBI:58343"/>
        <dbReference type="ChEBI" id="CHEBI:64479"/>
    </reaction>
</comment>
<feature type="domain" description="4'-phosphopantetheinyl transferase" evidence="14">
    <location>
        <begin position="117"/>
        <end position="192"/>
    </location>
</feature>
<evidence type="ECO:0000256" key="8">
    <source>
        <dbReference type="ARBA" id="ARBA00029894"/>
    </source>
</evidence>
<reference evidence="16 17" key="1">
    <citation type="submission" date="2016-09" db="EMBL/GenBank/DDBJ databases">
        <title>Rhizobium sp. nov., a novel species isolated from the rice rhizosphere.</title>
        <authorList>
            <person name="Zhao J."/>
            <person name="Zhang X."/>
        </authorList>
    </citation>
    <scope>NUCLEOTIDE SEQUENCE [LARGE SCALE GENOMIC DNA]</scope>
    <source>
        <strain evidence="16 17">1.7048</strain>
    </source>
</reference>
<keyword evidence="17" id="KW-1185">Reference proteome</keyword>
<dbReference type="InterPro" id="IPR037143">
    <property type="entry name" value="4-PPantetheinyl_Trfase_dom_sf"/>
</dbReference>
<comment type="function">
    <text evidence="1">Involved in the biosynthesis of the siderophore enterobactin (enterochelin), which is a macrocyclic trimeric lactone of N-(2,3-dihydroxybenzoyl)-serine. The serine trilactone serves as a scaffolding for the three catechol functionalities that provide hexadentate coordination for the tightly ligated iron(2+) atoms. Plays an essential role in the assembly of the enterobactin by catalyzing the transfer of the 4'-phosphopantetheine (Ppant) moiety from coenzyme A to the apo-domains of both EntB (ArCP domain) and EntF (PCP domain) to yield their holo-forms which make them competent for the activation of 2,3-dihydroxybenzoate (DHB) and L-serine, respectively.</text>
</comment>
<feature type="binding site" evidence="12">
    <location>
        <position position="164"/>
    </location>
    <ligand>
        <name>CoA</name>
        <dbReference type="ChEBI" id="CHEBI:57287"/>
    </ligand>
</feature>
<sequence length="215" mass="22309">MSETDGAAEEAALRQALGLFAPPGIRLGCRMIRSDDARLLTAEEAEAFAARPLAARRASGAARATARALLAAEGLGEAFIGRAPTGAPVWPEGFVGSLAHDEAMAVAAIAPKARVRSLGIDVEPAAPLEAEVAALVHIAEDVIDGVEAGLAARVLFSAKEAVYKACFPLDGIMLDYADITVDLRQTCAITSTGRHTQLFVCLAPRLVVLAVIEPA</sequence>
<dbReference type="InterPro" id="IPR041354">
    <property type="entry name" value="4PPT_N"/>
</dbReference>
<dbReference type="GO" id="GO:0009239">
    <property type="term" value="P:enterobactin biosynthetic process"/>
    <property type="evidence" value="ECO:0007669"/>
    <property type="project" value="UniProtKB-UniPathway"/>
</dbReference>
<keyword evidence="13" id="KW-0460">Magnesium</keyword>
<comment type="similarity">
    <text evidence="3">Belongs to the P-Pant transferase superfamily. EntD family.</text>
</comment>
<dbReference type="SUPFAM" id="SSF56214">
    <property type="entry name" value="4'-phosphopantetheinyl transferase"/>
    <property type="match status" value="1"/>
</dbReference>
<evidence type="ECO:0000256" key="4">
    <source>
        <dbReference type="ARBA" id="ARBA00011503"/>
    </source>
</evidence>
<gene>
    <name evidence="16" type="ORF">BJF93_22590</name>
</gene>
<protein>
    <recommendedName>
        <fullName evidence="5">Enterobactin synthase component D</fullName>
    </recommendedName>
    <alternativeName>
        <fullName evidence="8">4'-phosphopantetheinyl transferase EntD</fullName>
    </alternativeName>
    <alternativeName>
        <fullName evidence="9">Enterochelin synthase D</fullName>
    </alternativeName>
</protein>
<dbReference type="GO" id="GO:0005886">
    <property type="term" value="C:plasma membrane"/>
    <property type="evidence" value="ECO:0007669"/>
    <property type="project" value="TreeGrafter"/>
</dbReference>
<comment type="pathway">
    <text evidence="2">Siderophore biosynthesis; enterobactin biosynthesis.</text>
</comment>
<comment type="subunit">
    <text evidence="4">EntB, EntD, EntE, and EntF form a multienzyme complex called enterobactin synthase.</text>
</comment>
<feature type="domain" description="4'-phosphopantetheinyl transferase N-terminal" evidence="15">
    <location>
        <begin position="52"/>
        <end position="110"/>
    </location>
</feature>
<dbReference type="GO" id="GO:0009366">
    <property type="term" value="C:enterobactin synthetase complex"/>
    <property type="evidence" value="ECO:0007669"/>
    <property type="project" value="InterPro"/>
</dbReference>
<keyword evidence="7" id="KW-0259">Enterobactin biosynthesis</keyword>
<feature type="binding site" evidence="12">
    <location>
        <position position="160"/>
    </location>
    <ligand>
        <name>CoA</name>
        <dbReference type="ChEBI" id="CHEBI:57287"/>
    </ligand>
</feature>
<dbReference type="RefSeq" id="WP_075625563.1">
    <property type="nucleotide sequence ID" value="NZ_FOAM01000021.1"/>
</dbReference>
<dbReference type="AlphaFoldDB" id="A0A1Q9B366"/>
<evidence type="ECO:0000313" key="16">
    <source>
        <dbReference type="EMBL" id="OLP62452.1"/>
    </source>
</evidence>
<evidence type="ECO:0000256" key="11">
    <source>
        <dbReference type="ARBA" id="ARBA00049191"/>
    </source>
</evidence>
<evidence type="ECO:0000259" key="14">
    <source>
        <dbReference type="Pfam" id="PF01648"/>
    </source>
</evidence>
<evidence type="ECO:0000256" key="12">
    <source>
        <dbReference type="PIRSR" id="PIRSR603542-1"/>
    </source>
</evidence>
<evidence type="ECO:0000256" key="3">
    <source>
        <dbReference type="ARBA" id="ARBA00008342"/>
    </source>
</evidence>
<evidence type="ECO:0000256" key="9">
    <source>
        <dbReference type="ARBA" id="ARBA00031996"/>
    </source>
</evidence>
<dbReference type="GO" id="GO:0000287">
    <property type="term" value="F:magnesium ion binding"/>
    <property type="evidence" value="ECO:0007669"/>
    <property type="project" value="InterPro"/>
</dbReference>
<dbReference type="PANTHER" id="PTHR38096:SF1">
    <property type="entry name" value="ENTEROBACTIN SYNTHASE COMPONENT D"/>
    <property type="match status" value="1"/>
</dbReference>
<feature type="binding site" evidence="12">
    <location>
        <position position="63"/>
    </location>
    <ligand>
        <name>CoA</name>
        <dbReference type="ChEBI" id="CHEBI:57287"/>
    </ligand>
</feature>
<feature type="binding site" evidence="12">
    <location>
        <position position="56"/>
    </location>
    <ligand>
        <name>CoA</name>
        <dbReference type="ChEBI" id="CHEBI:57287"/>
    </ligand>
</feature>
<feature type="binding site" evidence="12">
    <location>
        <position position="174"/>
    </location>
    <ligand>
        <name>CoA</name>
        <dbReference type="ChEBI" id="CHEBI:57287"/>
    </ligand>
</feature>
<keyword evidence="6" id="KW-0808">Transferase</keyword>
<dbReference type="Pfam" id="PF01648">
    <property type="entry name" value="ACPS"/>
    <property type="match status" value="1"/>
</dbReference>
<keyword evidence="13" id="KW-0479">Metal-binding</keyword>
<feature type="binding site" evidence="13">
    <location>
        <position position="121"/>
    </location>
    <ligand>
        <name>Mg(2+)</name>
        <dbReference type="ChEBI" id="CHEBI:18420"/>
    </ligand>
</feature>
<name>A0A1Q9B366_9HYPH</name>
<evidence type="ECO:0000256" key="13">
    <source>
        <dbReference type="PIRSR" id="PIRSR603542-2"/>
    </source>
</evidence>
<evidence type="ECO:0000256" key="7">
    <source>
        <dbReference type="ARBA" id="ARBA00023191"/>
    </source>
</evidence>
<feature type="binding site" evidence="13">
    <location>
        <position position="123"/>
    </location>
    <ligand>
        <name>Mg(2+)</name>
        <dbReference type="ChEBI" id="CHEBI:18420"/>
    </ligand>
</feature>
<comment type="catalytic activity">
    <reaction evidence="10">
        <text>apo-[aryl-carrier protein] + CoA = holo-[aryl-carrier protein] + adenosine 3',5'-bisphosphate + H(+)</text>
        <dbReference type="Rhea" id="RHEA:48404"/>
        <dbReference type="Rhea" id="RHEA-COMP:15903"/>
        <dbReference type="Rhea" id="RHEA-COMP:17557"/>
        <dbReference type="ChEBI" id="CHEBI:15378"/>
        <dbReference type="ChEBI" id="CHEBI:29999"/>
        <dbReference type="ChEBI" id="CHEBI:57287"/>
        <dbReference type="ChEBI" id="CHEBI:58343"/>
        <dbReference type="ChEBI" id="CHEBI:64479"/>
    </reaction>
</comment>
<evidence type="ECO:0000313" key="17">
    <source>
        <dbReference type="Proteomes" id="UP000186364"/>
    </source>
</evidence>
<organism evidence="16 17">
    <name type="scientific">Xaviernesmea oryzae</name>
    <dbReference type="NCBI Taxonomy" id="464029"/>
    <lineage>
        <taxon>Bacteria</taxon>
        <taxon>Pseudomonadati</taxon>
        <taxon>Pseudomonadota</taxon>
        <taxon>Alphaproteobacteria</taxon>
        <taxon>Hyphomicrobiales</taxon>
        <taxon>Rhizobiaceae</taxon>
        <taxon>Rhizobium/Agrobacterium group</taxon>
        <taxon>Xaviernesmea</taxon>
    </lineage>
</organism>
<evidence type="ECO:0000256" key="6">
    <source>
        <dbReference type="ARBA" id="ARBA00022679"/>
    </source>
</evidence>
<dbReference type="Gene3D" id="3.90.470.20">
    <property type="entry name" value="4'-phosphopantetheinyl transferase domain"/>
    <property type="match status" value="1"/>
</dbReference>
<comment type="caution">
    <text evidence="16">The sequence shown here is derived from an EMBL/GenBank/DDBJ whole genome shotgun (WGS) entry which is preliminary data.</text>
</comment>
<evidence type="ECO:0000256" key="2">
    <source>
        <dbReference type="ARBA" id="ARBA00004993"/>
    </source>
</evidence>
<dbReference type="InterPro" id="IPR008278">
    <property type="entry name" value="4-PPantetheinyl_Trfase_dom"/>
</dbReference>
<comment type="cofactor">
    <cofactor evidence="13">
        <name>Mg(2+)</name>
        <dbReference type="ChEBI" id="CHEBI:18420"/>
    </cofactor>
</comment>
<dbReference type="Pfam" id="PF17837">
    <property type="entry name" value="4PPT_N"/>
    <property type="match status" value="1"/>
</dbReference>
<evidence type="ECO:0000256" key="1">
    <source>
        <dbReference type="ARBA" id="ARBA00003937"/>
    </source>
</evidence>
<accession>A0A1Q9B366</accession>
<dbReference type="PANTHER" id="PTHR38096">
    <property type="entry name" value="ENTEROBACTIN SYNTHASE COMPONENT D"/>
    <property type="match status" value="1"/>
</dbReference>
<dbReference type="InterPro" id="IPR003542">
    <property type="entry name" value="Enbac_synth_compD-like"/>
</dbReference>
<evidence type="ECO:0000256" key="5">
    <source>
        <dbReference type="ARBA" id="ARBA00019087"/>
    </source>
</evidence>
<dbReference type="GO" id="GO:0008897">
    <property type="term" value="F:holo-[acyl-carrier-protein] synthase activity"/>
    <property type="evidence" value="ECO:0007669"/>
    <property type="project" value="InterPro"/>
</dbReference>
<evidence type="ECO:0000256" key="10">
    <source>
        <dbReference type="ARBA" id="ARBA00049176"/>
    </source>
</evidence>
<evidence type="ECO:0000259" key="15">
    <source>
        <dbReference type="Pfam" id="PF17837"/>
    </source>
</evidence>
<dbReference type="EMBL" id="MKIP01000025">
    <property type="protein sequence ID" value="OLP62452.1"/>
    <property type="molecule type" value="Genomic_DNA"/>
</dbReference>
<dbReference type="PRINTS" id="PR01399">
    <property type="entry name" value="ENTSNTHTASED"/>
</dbReference>